<feature type="compositionally biased region" description="Basic and acidic residues" evidence="6">
    <location>
        <begin position="57"/>
        <end position="67"/>
    </location>
</feature>
<reference evidence="8 9" key="1">
    <citation type="submission" date="2024-04" db="EMBL/GenBank/DDBJ databases">
        <title>Tritrichomonas musculus Genome.</title>
        <authorList>
            <person name="Alves-Ferreira E."/>
            <person name="Grigg M."/>
            <person name="Lorenzi H."/>
            <person name="Galac M."/>
        </authorList>
    </citation>
    <scope>NUCLEOTIDE SEQUENCE [LARGE SCALE GENOMIC DNA]</scope>
    <source>
        <strain evidence="8 9">EAF2021</strain>
    </source>
</reference>
<feature type="region of interest" description="Disordered" evidence="6">
    <location>
        <begin position="81"/>
        <end position="134"/>
    </location>
</feature>
<protein>
    <recommendedName>
        <fullName evidence="7">Enkurin domain-containing protein</fullName>
    </recommendedName>
</protein>
<sequence length="203" mass="23474">MEARLRYQKELRSGGVKKNINTKPQKKKLEKPPVEAKKKVEKPPPEPVNKVDITRSAPKEIPKAYGEPRIDFIQRNINQAANQKSRAHNDKVPNRKDKIINQRHAPGEIPRYSTKRTLDTESTNELDEPMCPPGMRLLSEEEKAQAIEDLTEQKLEIESTLGRSPLHIESPQLLRNKRMLEQELKDIESSLEQLKKKYVFVPE</sequence>
<evidence type="ECO:0000256" key="6">
    <source>
        <dbReference type="SAM" id="MobiDB-lite"/>
    </source>
</evidence>
<organism evidence="8 9">
    <name type="scientific">Tritrichomonas musculus</name>
    <dbReference type="NCBI Taxonomy" id="1915356"/>
    <lineage>
        <taxon>Eukaryota</taxon>
        <taxon>Metamonada</taxon>
        <taxon>Parabasalia</taxon>
        <taxon>Tritrichomonadida</taxon>
        <taxon>Tritrichomonadidae</taxon>
        <taxon>Tritrichomonas</taxon>
    </lineage>
</organism>
<dbReference type="Pfam" id="PF13864">
    <property type="entry name" value="Enkurin"/>
    <property type="match status" value="1"/>
</dbReference>
<keyword evidence="9" id="KW-1185">Reference proteome</keyword>
<gene>
    <name evidence="8" type="ORF">M9Y10_035498</name>
</gene>
<evidence type="ECO:0000256" key="3">
    <source>
        <dbReference type="ARBA" id="ARBA00022490"/>
    </source>
</evidence>
<feature type="compositionally biased region" description="Basic and acidic residues" evidence="6">
    <location>
        <begin position="87"/>
        <end position="100"/>
    </location>
</feature>
<evidence type="ECO:0000256" key="1">
    <source>
        <dbReference type="ARBA" id="ARBA00004138"/>
    </source>
</evidence>
<evidence type="ECO:0000313" key="8">
    <source>
        <dbReference type="EMBL" id="KAK8890713.1"/>
    </source>
</evidence>
<dbReference type="PANTHER" id="PTHR21490:SF2">
    <property type="entry name" value="ENKURIN DOMAIN-CONTAINING PROTEIN 1"/>
    <property type="match status" value="1"/>
</dbReference>
<evidence type="ECO:0000256" key="5">
    <source>
        <dbReference type="ARBA" id="ARBA00023273"/>
    </source>
</evidence>
<feature type="compositionally biased region" description="Basic and acidic residues" evidence="6">
    <location>
        <begin position="1"/>
        <end position="12"/>
    </location>
</feature>
<keyword evidence="5" id="KW-0966">Cell projection</keyword>
<feature type="region of interest" description="Disordered" evidence="6">
    <location>
        <begin position="1"/>
        <end position="67"/>
    </location>
</feature>
<dbReference type="PROSITE" id="PS51665">
    <property type="entry name" value="ENKURIN"/>
    <property type="match status" value="1"/>
</dbReference>
<dbReference type="Proteomes" id="UP001470230">
    <property type="component" value="Unassembled WGS sequence"/>
</dbReference>
<feature type="domain" description="Enkurin" evidence="7">
    <location>
        <begin position="110"/>
        <end position="202"/>
    </location>
</feature>
<accession>A0ABR2KIC8</accession>
<name>A0ABR2KIC8_9EUKA</name>
<keyword evidence="3" id="KW-0963">Cytoplasm</keyword>
<evidence type="ECO:0000313" key="9">
    <source>
        <dbReference type="Proteomes" id="UP001470230"/>
    </source>
</evidence>
<dbReference type="InterPro" id="IPR052102">
    <property type="entry name" value="Enkurin_domain-protein"/>
</dbReference>
<comment type="caution">
    <text evidence="8">The sequence shown here is derived from an EMBL/GenBank/DDBJ whole genome shotgun (WGS) entry which is preliminary data.</text>
</comment>
<feature type="compositionally biased region" description="Basic and acidic residues" evidence="6">
    <location>
        <begin position="30"/>
        <end position="44"/>
    </location>
</feature>
<dbReference type="EMBL" id="JAPFFF010000005">
    <property type="protein sequence ID" value="KAK8890713.1"/>
    <property type="molecule type" value="Genomic_DNA"/>
</dbReference>
<evidence type="ECO:0000256" key="4">
    <source>
        <dbReference type="ARBA" id="ARBA00023212"/>
    </source>
</evidence>
<comment type="subcellular location">
    <subcellularLocation>
        <location evidence="1">Cell projection</location>
        <location evidence="1">Cilium</location>
    </subcellularLocation>
    <subcellularLocation>
        <location evidence="2">Cytoplasm</location>
        <location evidence="2">Cytoskeleton</location>
    </subcellularLocation>
</comment>
<dbReference type="InterPro" id="IPR027012">
    <property type="entry name" value="Enkurin_dom"/>
</dbReference>
<proteinExistence type="predicted"/>
<dbReference type="PANTHER" id="PTHR21490">
    <property type="entry name" value="ENKURIN-RELATED"/>
    <property type="match status" value="1"/>
</dbReference>
<keyword evidence="4" id="KW-0206">Cytoskeleton</keyword>
<evidence type="ECO:0000256" key="2">
    <source>
        <dbReference type="ARBA" id="ARBA00004245"/>
    </source>
</evidence>
<evidence type="ECO:0000259" key="7">
    <source>
        <dbReference type="PROSITE" id="PS51665"/>
    </source>
</evidence>